<sequence length="452" mass="49904">MADAALAPSLGDSGRIPLSLQQEFLRMIDHGDETGPFGSRYTIVGGWRILGPIDVDALQGALDDVVVRHESLRTVIVRDDGIPYQTVLPASSPTLTVRDLDWDGDREVAEEDFLNAIEAEGFSIHEMPLLQAVLGRFDEESAVLALIAHHTAVDGWSIHRIIRDVAAYYVARRKGTEPVLPEVHQYREYVEWQQGTAESPALQASRDYWRDNLRGAQVTPIRSDLTRSEEPFVTGWHRFLIEDEYLGSVNAVAVETRSSPFMVLLAVYLMYLNETTGRTDLVVPTFMPGRQPSWVEETVGSFYNFVPLRVDVAGASGLTEVISRVRKTCLSAYAHEIPFGQLLEEAPDVMTDALGANAAACAFQVTQSPFMMHDQPAADLRFTAIRRRVVSAPMGSQIPDGLLWGLEVHPDGGIVGSIGYTTNLFVEESVAAMADDFRGTLLRALLFSELIS</sequence>
<reference evidence="2 3" key="1">
    <citation type="submission" date="2020-08" db="EMBL/GenBank/DDBJ databases">
        <title>Sequencing the genomes of 1000 actinobacteria strains.</title>
        <authorList>
            <person name="Klenk H.-P."/>
        </authorList>
    </citation>
    <scope>NUCLEOTIDE SEQUENCE [LARGE SCALE GENOMIC DNA]</scope>
    <source>
        <strain evidence="2 3">DSM 45362</strain>
    </source>
</reference>
<dbReference type="PANTHER" id="PTHR45527:SF1">
    <property type="entry name" value="FATTY ACID SYNTHASE"/>
    <property type="match status" value="1"/>
</dbReference>
<dbReference type="Pfam" id="PF00668">
    <property type="entry name" value="Condensation"/>
    <property type="match status" value="1"/>
</dbReference>
<dbReference type="SUPFAM" id="SSF52777">
    <property type="entry name" value="CoA-dependent acyltransferases"/>
    <property type="match status" value="2"/>
</dbReference>
<gene>
    <name evidence="2" type="ORF">F4553_003447</name>
</gene>
<dbReference type="InterPro" id="IPR001242">
    <property type="entry name" value="Condensation_dom"/>
</dbReference>
<dbReference type="PANTHER" id="PTHR45527">
    <property type="entry name" value="NONRIBOSOMAL PEPTIDE SYNTHETASE"/>
    <property type="match status" value="1"/>
</dbReference>
<dbReference type="Gene3D" id="3.30.559.30">
    <property type="entry name" value="Nonribosomal peptide synthetase, condensation domain"/>
    <property type="match status" value="1"/>
</dbReference>
<dbReference type="GO" id="GO:0008610">
    <property type="term" value="P:lipid biosynthetic process"/>
    <property type="evidence" value="ECO:0007669"/>
    <property type="project" value="UniProtKB-ARBA"/>
</dbReference>
<evidence type="ECO:0000313" key="3">
    <source>
        <dbReference type="Proteomes" id="UP000587527"/>
    </source>
</evidence>
<dbReference type="Proteomes" id="UP000587527">
    <property type="component" value="Unassembled WGS sequence"/>
</dbReference>
<dbReference type="GO" id="GO:0044550">
    <property type="term" value="P:secondary metabolite biosynthetic process"/>
    <property type="evidence" value="ECO:0007669"/>
    <property type="project" value="TreeGrafter"/>
</dbReference>
<organism evidence="2 3">
    <name type="scientific">Allocatelliglobosispora scoriae</name>
    <dbReference type="NCBI Taxonomy" id="643052"/>
    <lineage>
        <taxon>Bacteria</taxon>
        <taxon>Bacillati</taxon>
        <taxon>Actinomycetota</taxon>
        <taxon>Actinomycetes</taxon>
        <taxon>Micromonosporales</taxon>
        <taxon>Micromonosporaceae</taxon>
        <taxon>Allocatelliglobosispora</taxon>
    </lineage>
</organism>
<dbReference type="GO" id="GO:0003824">
    <property type="term" value="F:catalytic activity"/>
    <property type="evidence" value="ECO:0007669"/>
    <property type="project" value="InterPro"/>
</dbReference>
<dbReference type="RefSeq" id="WP_184837173.1">
    <property type="nucleotide sequence ID" value="NZ_JACHMN010000002.1"/>
</dbReference>
<dbReference type="InterPro" id="IPR023213">
    <property type="entry name" value="CAT-like_dom_sf"/>
</dbReference>
<keyword evidence="3" id="KW-1185">Reference proteome</keyword>
<comment type="caution">
    <text evidence="2">The sequence shown here is derived from an EMBL/GenBank/DDBJ whole genome shotgun (WGS) entry which is preliminary data.</text>
</comment>
<dbReference type="GO" id="GO:0043041">
    <property type="term" value="P:amino acid activation for nonribosomal peptide biosynthetic process"/>
    <property type="evidence" value="ECO:0007669"/>
    <property type="project" value="TreeGrafter"/>
</dbReference>
<feature type="domain" description="Condensation" evidence="1">
    <location>
        <begin position="38"/>
        <end position="445"/>
    </location>
</feature>
<evidence type="ECO:0000313" key="2">
    <source>
        <dbReference type="EMBL" id="MBB5870068.1"/>
    </source>
</evidence>
<dbReference type="GO" id="GO:0031177">
    <property type="term" value="F:phosphopantetheine binding"/>
    <property type="evidence" value="ECO:0007669"/>
    <property type="project" value="TreeGrafter"/>
</dbReference>
<dbReference type="Gene3D" id="3.30.559.10">
    <property type="entry name" value="Chloramphenicol acetyltransferase-like domain"/>
    <property type="match status" value="1"/>
</dbReference>
<dbReference type="GO" id="GO:0005737">
    <property type="term" value="C:cytoplasm"/>
    <property type="evidence" value="ECO:0007669"/>
    <property type="project" value="TreeGrafter"/>
</dbReference>
<dbReference type="EMBL" id="JACHMN010000002">
    <property type="protein sequence ID" value="MBB5870068.1"/>
    <property type="molecule type" value="Genomic_DNA"/>
</dbReference>
<name>A0A841BRP3_9ACTN</name>
<evidence type="ECO:0000259" key="1">
    <source>
        <dbReference type="Pfam" id="PF00668"/>
    </source>
</evidence>
<protein>
    <recommendedName>
        <fullName evidence="1">Condensation domain-containing protein</fullName>
    </recommendedName>
</protein>
<accession>A0A841BRP3</accession>
<proteinExistence type="predicted"/>
<dbReference type="AlphaFoldDB" id="A0A841BRP3"/>